<dbReference type="PROSITE" id="PS00028">
    <property type="entry name" value="ZINC_FINGER_C2H2_1"/>
    <property type="match status" value="3"/>
</dbReference>
<keyword evidence="2" id="KW-0479">Metal-binding</keyword>
<feature type="non-terminal residue" evidence="10">
    <location>
        <position position="272"/>
    </location>
</feature>
<dbReference type="InterPro" id="IPR013087">
    <property type="entry name" value="Znf_C2H2_type"/>
</dbReference>
<dbReference type="GO" id="GO:0005634">
    <property type="term" value="C:nucleus"/>
    <property type="evidence" value="ECO:0007669"/>
    <property type="project" value="UniProtKB-SubCell"/>
</dbReference>
<evidence type="ECO:0000256" key="8">
    <source>
        <dbReference type="SAM" id="MobiDB-lite"/>
    </source>
</evidence>
<keyword evidence="4 7" id="KW-0863">Zinc-finger</keyword>
<feature type="non-terminal residue" evidence="10">
    <location>
        <position position="1"/>
    </location>
</feature>
<dbReference type="SUPFAM" id="SSF57667">
    <property type="entry name" value="beta-beta-alpha zinc fingers"/>
    <property type="match status" value="2"/>
</dbReference>
<feature type="domain" description="C2H2-type" evidence="9">
    <location>
        <begin position="197"/>
        <end position="218"/>
    </location>
</feature>
<evidence type="ECO:0000313" key="10">
    <source>
        <dbReference type="EMBL" id="KOB68026.1"/>
    </source>
</evidence>
<organism evidence="10 11">
    <name type="scientific">Operophtera brumata</name>
    <name type="common">Winter moth</name>
    <name type="synonym">Phalaena brumata</name>
    <dbReference type="NCBI Taxonomy" id="104452"/>
    <lineage>
        <taxon>Eukaryota</taxon>
        <taxon>Metazoa</taxon>
        <taxon>Ecdysozoa</taxon>
        <taxon>Arthropoda</taxon>
        <taxon>Hexapoda</taxon>
        <taxon>Insecta</taxon>
        <taxon>Pterygota</taxon>
        <taxon>Neoptera</taxon>
        <taxon>Endopterygota</taxon>
        <taxon>Lepidoptera</taxon>
        <taxon>Glossata</taxon>
        <taxon>Ditrysia</taxon>
        <taxon>Geometroidea</taxon>
        <taxon>Geometridae</taxon>
        <taxon>Larentiinae</taxon>
        <taxon>Operophtera</taxon>
    </lineage>
</organism>
<proteinExistence type="predicted"/>
<dbReference type="Proteomes" id="UP000037510">
    <property type="component" value="Unassembled WGS sequence"/>
</dbReference>
<evidence type="ECO:0000256" key="3">
    <source>
        <dbReference type="ARBA" id="ARBA00022737"/>
    </source>
</evidence>
<keyword evidence="11" id="KW-1185">Reference proteome</keyword>
<dbReference type="SMART" id="SM00355">
    <property type="entry name" value="ZnF_C2H2"/>
    <property type="match status" value="4"/>
</dbReference>
<dbReference type="AlphaFoldDB" id="A0A0L7KY83"/>
<keyword evidence="3" id="KW-0677">Repeat</keyword>
<evidence type="ECO:0000313" key="11">
    <source>
        <dbReference type="Proteomes" id="UP000037510"/>
    </source>
</evidence>
<dbReference type="PROSITE" id="PS50157">
    <property type="entry name" value="ZINC_FINGER_C2H2_2"/>
    <property type="match status" value="3"/>
</dbReference>
<reference evidence="10 11" key="1">
    <citation type="journal article" date="2015" name="Genome Biol. Evol.">
        <title>The genome of winter moth (Operophtera brumata) provides a genomic perspective on sexual dimorphism and phenology.</title>
        <authorList>
            <person name="Derks M.F."/>
            <person name="Smit S."/>
            <person name="Salis L."/>
            <person name="Schijlen E."/>
            <person name="Bossers A."/>
            <person name="Mateman C."/>
            <person name="Pijl A.S."/>
            <person name="de Ridder D."/>
            <person name="Groenen M.A."/>
            <person name="Visser M.E."/>
            <person name="Megens H.J."/>
        </authorList>
    </citation>
    <scope>NUCLEOTIDE SEQUENCE [LARGE SCALE GENOMIC DNA]</scope>
    <source>
        <strain evidence="10">WM2013NL</strain>
        <tissue evidence="10">Head and thorax</tissue>
    </source>
</reference>
<name>A0A0L7KY83_OPEBR</name>
<comment type="caution">
    <text evidence="10">The sequence shown here is derived from an EMBL/GenBank/DDBJ whole genome shotgun (WGS) entry which is preliminary data.</text>
</comment>
<feature type="compositionally biased region" description="Low complexity" evidence="8">
    <location>
        <begin position="247"/>
        <end position="263"/>
    </location>
</feature>
<dbReference type="PANTHER" id="PTHR24376:SF235">
    <property type="entry name" value="C2H2-TYPE DOMAIN-CONTAINING PROTEIN"/>
    <property type="match status" value="1"/>
</dbReference>
<evidence type="ECO:0000256" key="4">
    <source>
        <dbReference type="ARBA" id="ARBA00022771"/>
    </source>
</evidence>
<dbReference type="Pfam" id="PF00096">
    <property type="entry name" value="zf-C2H2"/>
    <property type="match status" value="3"/>
</dbReference>
<gene>
    <name evidence="10" type="ORF">OBRU01_18917</name>
</gene>
<dbReference type="GO" id="GO:0008270">
    <property type="term" value="F:zinc ion binding"/>
    <property type="evidence" value="ECO:0007669"/>
    <property type="project" value="UniProtKB-KW"/>
</dbReference>
<dbReference type="FunFam" id="3.30.160.60:FF:000446">
    <property type="entry name" value="Zinc finger protein"/>
    <property type="match status" value="1"/>
</dbReference>
<feature type="domain" description="C2H2-type" evidence="9">
    <location>
        <begin position="170"/>
        <end position="197"/>
    </location>
</feature>
<evidence type="ECO:0000256" key="7">
    <source>
        <dbReference type="PROSITE-ProRule" id="PRU00042"/>
    </source>
</evidence>
<feature type="region of interest" description="Disordered" evidence="8">
    <location>
        <begin position="241"/>
        <end position="263"/>
    </location>
</feature>
<comment type="subcellular location">
    <subcellularLocation>
        <location evidence="1">Nucleus</location>
    </subcellularLocation>
</comment>
<feature type="domain" description="C2H2-type" evidence="9">
    <location>
        <begin position="44"/>
        <end position="72"/>
    </location>
</feature>
<evidence type="ECO:0000259" key="9">
    <source>
        <dbReference type="PROSITE" id="PS50157"/>
    </source>
</evidence>
<dbReference type="Gene3D" id="3.30.160.60">
    <property type="entry name" value="Classic Zinc Finger"/>
    <property type="match status" value="2"/>
</dbReference>
<evidence type="ECO:0000256" key="1">
    <source>
        <dbReference type="ARBA" id="ARBA00004123"/>
    </source>
</evidence>
<evidence type="ECO:0000256" key="2">
    <source>
        <dbReference type="ARBA" id="ARBA00022723"/>
    </source>
</evidence>
<keyword evidence="6" id="KW-0539">Nucleus</keyword>
<dbReference type="EMBL" id="JTDY01004545">
    <property type="protein sequence ID" value="KOB68026.1"/>
    <property type="molecule type" value="Genomic_DNA"/>
</dbReference>
<evidence type="ECO:0000256" key="5">
    <source>
        <dbReference type="ARBA" id="ARBA00022833"/>
    </source>
</evidence>
<dbReference type="InterPro" id="IPR036236">
    <property type="entry name" value="Znf_C2H2_sf"/>
</dbReference>
<keyword evidence="5" id="KW-0862">Zinc</keyword>
<sequence>CVNDWFQDELATKSEDSVSCDKCDATLTSPEPGPSEVPLEGERPSCAECDKAFNSRKSYLRHVNTNHKLNRIHKCGFCQAKFTSAEELESHRTAYSHHRKVRYVKKQKRNKPGTDRRLKCNDPEKPFEKCELTAHADTPYASVYAQPHNRHLCEQCGKTFKNLHTGEKPYACELCPRAYATKRHLTLHAERHGPPRHQCKECGKMFNSAGNLFAHRRVSALYYKCFSRDCYVSSHSARRATRPAAPPVQGVRQDVQQRRQPVRTQAGECALL</sequence>
<evidence type="ECO:0000256" key="6">
    <source>
        <dbReference type="ARBA" id="ARBA00023242"/>
    </source>
</evidence>
<accession>A0A0L7KY83</accession>
<protein>
    <recommendedName>
        <fullName evidence="9">C2H2-type domain-containing protein</fullName>
    </recommendedName>
</protein>
<dbReference type="STRING" id="104452.A0A0L7KY83"/>
<dbReference type="PANTHER" id="PTHR24376">
    <property type="entry name" value="ZINC FINGER PROTEIN"/>
    <property type="match status" value="1"/>
</dbReference>